<accession>A0ABW9ZPU8</accession>
<dbReference type="RefSeq" id="WP_161816825.1">
    <property type="nucleotide sequence ID" value="NZ_JAACJS010000002.1"/>
</dbReference>
<dbReference type="EMBL" id="JAACJS010000002">
    <property type="protein sequence ID" value="NCI48502.1"/>
    <property type="molecule type" value="Genomic_DNA"/>
</dbReference>
<organism evidence="3 4">
    <name type="scientific">Sediminibacterium roseum</name>
    <dbReference type="NCBI Taxonomy" id="1978412"/>
    <lineage>
        <taxon>Bacteria</taxon>
        <taxon>Pseudomonadati</taxon>
        <taxon>Bacteroidota</taxon>
        <taxon>Chitinophagia</taxon>
        <taxon>Chitinophagales</taxon>
        <taxon>Chitinophagaceae</taxon>
        <taxon>Sediminibacterium</taxon>
    </lineage>
</organism>
<evidence type="ECO:0000259" key="2">
    <source>
        <dbReference type="SMART" id="SM00867"/>
    </source>
</evidence>
<comment type="caution">
    <text evidence="3">The sequence shown here is derived from an EMBL/GenBank/DDBJ whole genome shotgun (WGS) entry which is preliminary data.</text>
</comment>
<gene>
    <name evidence="3" type="ORF">GWC95_01115</name>
</gene>
<proteinExistence type="predicted"/>
<dbReference type="Pfam" id="PF04264">
    <property type="entry name" value="YceI"/>
    <property type="match status" value="1"/>
</dbReference>
<dbReference type="InterPro" id="IPR007372">
    <property type="entry name" value="Lipid/polyisoprenoid-bd_YceI"/>
</dbReference>
<dbReference type="InterPro" id="IPR036761">
    <property type="entry name" value="TTHA0802/YceI-like_sf"/>
</dbReference>
<feature type="signal peptide" evidence="1">
    <location>
        <begin position="1"/>
        <end position="20"/>
    </location>
</feature>
<name>A0ABW9ZPU8_9BACT</name>
<dbReference type="PANTHER" id="PTHR34406">
    <property type="entry name" value="PROTEIN YCEI"/>
    <property type="match status" value="1"/>
</dbReference>
<evidence type="ECO:0000256" key="1">
    <source>
        <dbReference type="SAM" id="SignalP"/>
    </source>
</evidence>
<dbReference type="PANTHER" id="PTHR34406:SF1">
    <property type="entry name" value="PROTEIN YCEI"/>
    <property type="match status" value="1"/>
</dbReference>
<dbReference type="SUPFAM" id="SSF101874">
    <property type="entry name" value="YceI-like"/>
    <property type="match status" value="1"/>
</dbReference>
<dbReference type="SMART" id="SM00867">
    <property type="entry name" value="YceI"/>
    <property type="match status" value="1"/>
</dbReference>
<reference evidence="3 4" key="1">
    <citation type="submission" date="2020-01" db="EMBL/GenBank/DDBJ databases">
        <title>Genome analysis.</title>
        <authorList>
            <person name="Wu S."/>
            <person name="Wang G."/>
        </authorList>
    </citation>
    <scope>NUCLEOTIDE SEQUENCE [LARGE SCALE GENOMIC DNA]</scope>
    <source>
        <strain evidence="3 4">SYL130</strain>
    </source>
</reference>
<protein>
    <submittedName>
        <fullName evidence="3">YceI family protein</fullName>
    </submittedName>
</protein>
<feature type="domain" description="Lipid/polyisoprenoid-binding YceI-like" evidence="2">
    <location>
        <begin position="15"/>
        <end position="174"/>
    </location>
</feature>
<dbReference type="Gene3D" id="2.40.128.110">
    <property type="entry name" value="Lipid/polyisoprenoid-binding, YceI-like"/>
    <property type="match status" value="1"/>
</dbReference>
<keyword evidence="1" id="KW-0732">Signal</keyword>
<dbReference type="Proteomes" id="UP000753802">
    <property type="component" value="Unassembled WGS sequence"/>
</dbReference>
<keyword evidence="4" id="KW-1185">Reference proteome</keyword>
<sequence length="174" mass="18975">MKALLSFILAAVFFTQTADAQKIFSTRNGKISFTSPADGEVKAVNNEVTSRIADNGQVTFSLLVKGFRFQLAEMQEHFNDQYLESNKYPRADFKGNIVNLKDVNFAKDGSYKATVKGDLTLHGVTKSITANGTVEIKAGKPVVSCKFNVTLKDFNVSTSGVGQTIAVDVSCQYQ</sequence>
<evidence type="ECO:0000313" key="3">
    <source>
        <dbReference type="EMBL" id="NCI48502.1"/>
    </source>
</evidence>
<feature type="chain" id="PRO_5045342119" evidence="1">
    <location>
        <begin position="21"/>
        <end position="174"/>
    </location>
</feature>
<evidence type="ECO:0000313" key="4">
    <source>
        <dbReference type="Proteomes" id="UP000753802"/>
    </source>
</evidence>